<dbReference type="UniPathway" id="UPA00342"/>
<dbReference type="PATRIC" id="fig|679936.5.peg.2353"/>
<dbReference type="PANTHER" id="PTHR10088">
    <property type="entry name" value="GLUCOKINASE REGULATORY PROTEIN"/>
    <property type="match status" value="1"/>
</dbReference>
<dbReference type="Gene3D" id="1.10.8.1080">
    <property type="match status" value="1"/>
</dbReference>
<comment type="subunit">
    <text evidence="3">Homodimer.</text>
</comment>
<dbReference type="Gene3D" id="3.40.50.10490">
    <property type="entry name" value="Glucose-6-phosphate isomerase like protein, domain 1"/>
    <property type="match status" value="1"/>
</dbReference>
<dbReference type="Proteomes" id="UP000005439">
    <property type="component" value="Chromosome"/>
</dbReference>
<organism evidence="5 6">
    <name type="scientific">Sulfobacillus acidophilus (strain ATCC 700253 / DSM 10332 / NAL)</name>
    <dbReference type="NCBI Taxonomy" id="679936"/>
    <lineage>
        <taxon>Bacteria</taxon>
        <taxon>Bacillati</taxon>
        <taxon>Bacillota</taxon>
        <taxon>Clostridia</taxon>
        <taxon>Eubacteriales</taxon>
        <taxon>Clostridiales Family XVII. Incertae Sedis</taxon>
        <taxon>Sulfobacillus</taxon>
    </lineage>
</organism>
<dbReference type="InterPro" id="IPR040190">
    <property type="entry name" value="MURQ/GCKR"/>
</dbReference>
<comment type="similarity">
    <text evidence="3">Belongs to the GCKR-like family. MurNAc-6-P etherase subfamily.</text>
</comment>
<proteinExistence type="inferred from homology"/>
<comment type="miscellaneous">
    <text evidence="3">A lyase-type mechanism (elimination/hydration) is suggested for the cleavage of the lactyl ether bond of MurNAc 6-phosphate, with the formation of an alpha,beta-unsaturated aldehyde intermediate with (E)-stereochemistry, followed by the syn addition of water to give product.</text>
</comment>
<sequence>MDFDADLPSLKTERWNPGIPDLATVDTLHVLELMNQEDATVAAAVAKVLPEVARAVDHVVLALREGGRLFYVGAGTSGRLAVLDAAECPPTFDTPPEMVQAIIAGGADAIFQAQEGVEDREDLGARDAANAGVGPGDIVVGITASGRTPYVLGALRWAQAQGIRTVSVSCNPRPLVAEVADINIAVDTGPEVLMGSTRLKAGTAQKMVLNMLSTAAMIRLGKTYQNLMVDMKPMNRKLRDRAVRIVMLAARVSRGEAERLLLDADWESKTAIAMHLLAVDAATARKQLASVDGVLARLLPPVDNMGR</sequence>
<keyword evidence="1 3" id="KW-0456">Lyase</keyword>
<dbReference type="NCBIfam" id="TIGR00274">
    <property type="entry name" value="N-acetylmuramic acid 6-phosphate etherase"/>
    <property type="match status" value="1"/>
</dbReference>
<feature type="domain" description="SIS" evidence="4">
    <location>
        <begin position="59"/>
        <end position="222"/>
    </location>
</feature>
<reference evidence="5 6" key="2">
    <citation type="journal article" date="2012" name="Stand. Genomic Sci.">
        <title>Complete genome sequence of the moderately thermophilic mineral-sulfide-oxidizing firmicute Sulfobacillus acidophilus type strain (NAL(T)).</title>
        <authorList>
            <person name="Anderson I."/>
            <person name="Chertkov O."/>
            <person name="Chen A."/>
            <person name="Saunders E."/>
            <person name="Lapidus A."/>
            <person name="Nolan M."/>
            <person name="Lucas S."/>
            <person name="Hammon N."/>
            <person name="Deshpande S."/>
            <person name="Cheng J.F."/>
            <person name="Han C."/>
            <person name="Tapia R."/>
            <person name="Goodwin L.A."/>
            <person name="Pitluck S."/>
            <person name="Liolios K."/>
            <person name="Pagani I."/>
            <person name="Ivanova N."/>
            <person name="Mikhailova N."/>
            <person name="Pati A."/>
            <person name="Palaniappan K."/>
            <person name="Land M."/>
            <person name="Pan C."/>
            <person name="Rohde M."/>
            <person name="Pukall R."/>
            <person name="Goker M."/>
            <person name="Detter J.C."/>
            <person name="Woyke T."/>
            <person name="Bristow J."/>
            <person name="Eisen J.A."/>
            <person name="Markowitz V."/>
            <person name="Hugenholtz P."/>
            <person name="Kyrpides N.C."/>
            <person name="Klenk H.P."/>
            <person name="Mavromatis K."/>
        </authorList>
    </citation>
    <scope>NUCLEOTIDE SEQUENCE [LARGE SCALE GENOMIC DNA]</scope>
    <source>
        <strain evidence="6">ATCC 700253 / DSM 10332 / NAL</strain>
    </source>
</reference>
<dbReference type="AlphaFoldDB" id="G8TU71"/>
<dbReference type="GO" id="GO:0097173">
    <property type="term" value="P:N-acetylmuramic acid catabolic process"/>
    <property type="evidence" value="ECO:0007669"/>
    <property type="project" value="UniProtKB-UniPathway"/>
</dbReference>
<dbReference type="InterPro" id="IPR005486">
    <property type="entry name" value="Glucokinase_regulatory_CS"/>
</dbReference>
<dbReference type="HAMAP" id="MF_00068">
    <property type="entry name" value="MurQ"/>
    <property type="match status" value="1"/>
</dbReference>
<dbReference type="InterPro" id="IPR001347">
    <property type="entry name" value="SIS_dom"/>
</dbReference>
<comment type="pathway">
    <text evidence="3">Amino-sugar metabolism; N-acetylmuramate degradation.</text>
</comment>
<feature type="active site" evidence="3">
    <location>
        <position position="118"/>
    </location>
</feature>
<dbReference type="GO" id="GO:0016835">
    <property type="term" value="F:carbon-oxygen lyase activity"/>
    <property type="evidence" value="ECO:0007669"/>
    <property type="project" value="UniProtKB-UniRule"/>
</dbReference>
<dbReference type="GO" id="GO:0046348">
    <property type="term" value="P:amino sugar catabolic process"/>
    <property type="evidence" value="ECO:0007669"/>
    <property type="project" value="InterPro"/>
</dbReference>
<dbReference type="PROSITE" id="PS51464">
    <property type="entry name" value="SIS"/>
    <property type="match status" value="1"/>
</dbReference>
<dbReference type="EC" id="4.2.1.126" evidence="3"/>
<comment type="function">
    <text evidence="3">Specifically catalyzes the cleavage of the D-lactyl ether substituent of MurNAc 6-phosphate, producing GlcNAc 6-phosphate and D-lactate.</text>
</comment>
<dbReference type="GO" id="GO:0016803">
    <property type="term" value="F:ether hydrolase activity"/>
    <property type="evidence" value="ECO:0007669"/>
    <property type="project" value="TreeGrafter"/>
</dbReference>
<dbReference type="PANTHER" id="PTHR10088:SF4">
    <property type="entry name" value="GLUCOKINASE REGULATORY PROTEIN"/>
    <property type="match status" value="1"/>
</dbReference>
<gene>
    <name evidence="3" type="primary">murQ</name>
    <name evidence="5" type="ordered locus">Sulac_2271</name>
</gene>
<evidence type="ECO:0000256" key="1">
    <source>
        <dbReference type="ARBA" id="ARBA00023239"/>
    </source>
</evidence>
<dbReference type="NCBIfam" id="NF009222">
    <property type="entry name" value="PRK12570.1"/>
    <property type="match status" value="1"/>
</dbReference>
<dbReference type="EMBL" id="CP003179">
    <property type="protein sequence ID" value="AEW05743.1"/>
    <property type="molecule type" value="Genomic_DNA"/>
</dbReference>
<dbReference type="GO" id="GO:0009254">
    <property type="term" value="P:peptidoglycan turnover"/>
    <property type="evidence" value="ECO:0007669"/>
    <property type="project" value="TreeGrafter"/>
</dbReference>
<keyword evidence="6" id="KW-1185">Reference proteome</keyword>
<dbReference type="FunFam" id="3.40.50.10490:FF:000014">
    <property type="entry name" value="N-acetylmuramic acid 6-phosphate etherase"/>
    <property type="match status" value="1"/>
</dbReference>
<evidence type="ECO:0000313" key="5">
    <source>
        <dbReference type="EMBL" id="AEW05743.1"/>
    </source>
</evidence>
<dbReference type="HOGENOM" id="CLU_049049_1_1_9"/>
<dbReference type="InterPro" id="IPR005488">
    <property type="entry name" value="Etherase_MurQ"/>
</dbReference>
<evidence type="ECO:0000259" key="4">
    <source>
        <dbReference type="PROSITE" id="PS51464"/>
    </source>
</evidence>
<keyword evidence="2 3" id="KW-0119">Carbohydrate metabolism</keyword>
<evidence type="ECO:0000313" key="6">
    <source>
        <dbReference type="Proteomes" id="UP000005439"/>
    </source>
</evidence>
<dbReference type="PROSITE" id="PS01272">
    <property type="entry name" value="GCKR"/>
    <property type="match status" value="1"/>
</dbReference>
<dbReference type="CDD" id="cd05007">
    <property type="entry name" value="SIS_Etherase"/>
    <property type="match status" value="1"/>
</dbReference>
<dbReference type="GO" id="GO:0097367">
    <property type="term" value="F:carbohydrate derivative binding"/>
    <property type="evidence" value="ECO:0007669"/>
    <property type="project" value="InterPro"/>
</dbReference>
<dbReference type="InterPro" id="IPR046348">
    <property type="entry name" value="SIS_dom_sf"/>
</dbReference>
<dbReference type="NCBIfam" id="NF003915">
    <property type="entry name" value="PRK05441.1"/>
    <property type="match status" value="1"/>
</dbReference>
<protein>
    <recommendedName>
        <fullName evidence="3">N-acetylmuramic acid 6-phosphate etherase</fullName>
        <shortName evidence="3">MurNAc-6-P etherase</shortName>
        <ecNumber evidence="3">4.2.1.126</ecNumber>
    </recommendedName>
    <alternativeName>
        <fullName evidence="3">N-acetylmuramic acid 6-phosphate hydrolase</fullName>
    </alternativeName>
    <alternativeName>
        <fullName evidence="3">N-acetylmuramic acid 6-phosphate lyase</fullName>
    </alternativeName>
</protein>
<evidence type="ECO:0000256" key="2">
    <source>
        <dbReference type="ARBA" id="ARBA00023277"/>
    </source>
</evidence>
<accession>G8TU71</accession>
<dbReference type="Pfam" id="PF22645">
    <property type="entry name" value="GKRP_SIS_N"/>
    <property type="match status" value="1"/>
</dbReference>
<evidence type="ECO:0000256" key="3">
    <source>
        <dbReference type="HAMAP-Rule" id="MF_00068"/>
    </source>
</evidence>
<comment type="catalytic activity">
    <reaction evidence="3">
        <text>N-acetyl-D-muramate 6-phosphate + H2O = N-acetyl-D-glucosamine 6-phosphate + (R)-lactate</text>
        <dbReference type="Rhea" id="RHEA:26410"/>
        <dbReference type="ChEBI" id="CHEBI:15377"/>
        <dbReference type="ChEBI" id="CHEBI:16004"/>
        <dbReference type="ChEBI" id="CHEBI:57513"/>
        <dbReference type="ChEBI" id="CHEBI:58722"/>
        <dbReference type="EC" id="4.2.1.126"/>
    </reaction>
</comment>
<name>G8TU71_SULAD</name>
<dbReference type="SUPFAM" id="SSF53697">
    <property type="entry name" value="SIS domain"/>
    <property type="match status" value="1"/>
</dbReference>
<dbReference type="KEGG" id="sap:Sulac_2271"/>
<dbReference type="STRING" id="679936.Sulac_2271"/>
<reference evidence="6" key="1">
    <citation type="submission" date="2011-12" db="EMBL/GenBank/DDBJ databases">
        <title>The complete genome of chromosome of Sulfobacillus acidophilus DSM 10332.</title>
        <authorList>
            <person name="Lucas S."/>
            <person name="Han J."/>
            <person name="Lapidus A."/>
            <person name="Bruce D."/>
            <person name="Goodwin L."/>
            <person name="Pitluck S."/>
            <person name="Peters L."/>
            <person name="Kyrpides N."/>
            <person name="Mavromatis K."/>
            <person name="Ivanova N."/>
            <person name="Mikhailova N."/>
            <person name="Chertkov O."/>
            <person name="Saunders E."/>
            <person name="Detter J.C."/>
            <person name="Tapia R."/>
            <person name="Han C."/>
            <person name="Land M."/>
            <person name="Hauser L."/>
            <person name="Markowitz V."/>
            <person name="Cheng J.-F."/>
            <person name="Hugenholtz P."/>
            <person name="Woyke T."/>
            <person name="Wu D."/>
            <person name="Pukall R."/>
            <person name="Gehrich-Schroeter G."/>
            <person name="Schneider S."/>
            <person name="Klenk H.-P."/>
            <person name="Eisen J.A."/>
        </authorList>
    </citation>
    <scope>NUCLEOTIDE SEQUENCE [LARGE SCALE GENOMIC DNA]</scope>
    <source>
        <strain evidence="6">ATCC 700253 / DSM 10332 / NAL</strain>
    </source>
</reference>
<feature type="active site" description="Proton donor" evidence="3">
    <location>
        <position position="87"/>
    </location>
</feature>